<sequence>MSVGPQAAADCFARARVEAQPGTLLVVEPDDRQFAARLLVLNPFAIHSALELLFERAPDGSSVKLSHIRTIARRRRRSGLYEYERKHINMVLSTVAGVLWDEATRDGGE</sequence>
<dbReference type="EMBL" id="JANBUJ010003968">
    <property type="protein sequence ID" value="KAJ2758906.1"/>
    <property type="molecule type" value="Genomic_DNA"/>
</dbReference>
<name>A0ACC1JJB6_9FUNG</name>
<keyword evidence="2" id="KW-1185">Reference proteome</keyword>
<evidence type="ECO:0000313" key="2">
    <source>
        <dbReference type="Proteomes" id="UP001140234"/>
    </source>
</evidence>
<dbReference type="Proteomes" id="UP001140234">
    <property type="component" value="Unassembled WGS sequence"/>
</dbReference>
<organism evidence="1 2">
    <name type="scientific">Coemansia nantahalensis</name>
    <dbReference type="NCBI Taxonomy" id="2789366"/>
    <lineage>
        <taxon>Eukaryota</taxon>
        <taxon>Fungi</taxon>
        <taxon>Fungi incertae sedis</taxon>
        <taxon>Zoopagomycota</taxon>
        <taxon>Kickxellomycotina</taxon>
        <taxon>Kickxellomycetes</taxon>
        <taxon>Kickxellales</taxon>
        <taxon>Kickxellaceae</taxon>
        <taxon>Coemansia</taxon>
    </lineage>
</organism>
<evidence type="ECO:0000313" key="1">
    <source>
        <dbReference type="EMBL" id="KAJ2758906.1"/>
    </source>
</evidence>
<reference evidence="1" key="1">
    <citation type="submission" date="2022-07" db="EMBL/GenBank/DDBJ databases">
        <title>Phylogenomic reconstructions and comparative analyses of Kickxellomycotina fungi.</title>
        <authorList>
            <person name="Reynolds N.K."/>
            <person name="Stajich J.E."/>
            <person name="Barry K."/>
            <person name="Grigoriev I.V."/>
            <person name="Crous P."/>
            <person name="Smith M.E."/>
        </authorList>
    </citation>
    <scope>NUCLEOTIDE SEQUENCE</scope>
    <source>
        <strain evidence="1">CBS 109366</strain>
    </source>
</reference>
<gene>
    <name evidence="1" type="ORF">IWQ57_006697</name>
</gene>
<proteinExistence type="predicted"/>
<accession>A0ACC1JJB6</accession>
<protein>
    <submittedName>
        <fullName evidence="1">Uncharacterized protein</fullName>
    </submittedName>
</protein>
<comment type="caution">
    <text evidence="1">The sequence shown here is derived from an EMBL/GenBank/DDBJ whole genome shotgun (WGS) entry which is preliminary data.</text>
</comment>